<accession>A0A8B2NY64</accession>
<evidence type="ECO:0000313" key="3">
    <source>
        <dbReference type="Proteomes" id="UP000249590"/>
    </source>
</evidence>
<feature type="region of interest" description="Disordered" evidence="1">
    <location>
        <begin position="367"/>
        <end position="389"/>
    </location>
</feature>
<dbReference type="Proteomes" id="UP000249590">
    <property type="component" value="Unassembled WGS sequence"/>
</dbReference>
<sequence>MINIQQAGDAESPVLRIIQAGDGAPFVEGPGRVFIYHIGIKTNGEIAKLVRAHDKGGTIVLDRSTEAFAVMPQTTTDLLEALPKGCRIVVLCQNHDYVRAVRALGDERLTAIFMHSFVRTLYNTQRRTRLDDLIARRRPDASPGKLFTCLLNRPRTPKIVVFGWLKANGYLEAGNVSFRGDPAARDGGRLDEMIAMARFQFPSFAAEIDTALSAEWPYVNFEELEKESFIYSVAIPAYDTPVSLVVETEMAQNFERYTEKSLKVLMAGHRAVIAGNAGVVGLLEDLGFTLPGFGTTYDSITDQDVRLRMALAEFDRYMKMTEAERRDFVEGTWEVCLENMRVFTERASAVMARSFRELAAACERSRWSSPPEAAVPEPSAWLRASRSAA</sequence>
<organism evidence="2 3">
    <name type="scientific">Acuticoccus sediminis</name>
    <dbReference type="NCBI Taxonomy" id="2184697"/>
    <lineage>
        <taxon>Bacteria</taxon>
        <taxon>Pseudomonadati</taxon>
        <taxon>Pseudomonadota</taxon>
        <taxon>Alphaproteobacteria</taxon>
        <taxon>Hyphomicrobiales</taxon>
        <taxon>Amorphaceae</taxon>
        <taxon>Acuticoccus</taxon>
    </lineage>
</organism>
<feature type="compositionally biased region" description="Low complexity" evidence="1">
    <location>
        <begin position="368"/>
        <end position="380"/>
    </location>
</feature>
<comment type="caution">
    <text evidence="2">The sequence shown here is derived from an EMBL/GenBank/DDBJ whole genome shotgun (WGS) entry which is preliminary data.</text>
</comment>
<evidence type="ECO:0000256" key="1">
    <source>
        <dbReference type="SAM" id="MobiDB-lite"/>
    </source>
</evidence>
<evidence type="ECO:0000313" key="2">
    <source>
        <dbReference type="EMBL" id="RAI03075.1"/>
    </source>
</evidence>
<keyword evidence="3" id="KW-1185">Reference proteome</keyword>
<dbReference type="RefSeq" id="WP_111341418.1">
    <property type="nucleotide sequence ID" value="NZ_QHHQ01000001.1"/>
</dbReference>
<dbReference type="EMBL" id="QHHQ01000001">
    <property type="protein sequence ID" value="RAI03075.1"/>
    <property type="molecule type" value="Genomic_DNA"/>
</dbReference>
<dbReference type="AlphaFoldDB" id="A0A8B2NY64"/>
<proteinExistence type="predicted"/>
<name>A0A8B2NY64_9HYPH</name>
<protein>
    <submittedName>
        <fullName evidence="2">Uncharacterized protein</fullName>
    </submittedName>
</protein>
<dbReference type="OrthoDB" id="281467at204455"/>
<gene>
    <name evidence="2" type="ORF">DLJ53_00610</name>
</gene>
<reference evidence="2 3" key="1">
    <citation type="submission" date="2018-05" db="EMBL/GenBank/DDBJ databases">
        <title>Acuticoccus sediminis sp. nov., isolated from deep-sea sediment of Indian Ocean.</title>
        <authorList>
            <person name="Liu X."/>
            <person name="Lai Q."/>
            <person name="Du Y."/>
            <person name="Sun F."/>
            <person name="Zhang X."/>
            <person name="Wang S."/>
            <person name="Shao Z."/>
        </authorList>
    </citation>
    <scope>NUCLEOTIDE SEQUENCE [LARGE SCALE GENOMIC DNA]</scope>
    <source>
        <strain evidence="2 3">PTG4-2</strain>
    </source>
</reference>